<evidence type="ECO:0000256" key="1">
    <source>
        <dbReference type="SAM" id="Phobius"/>
    </source>
</evidence>
<keyword evidence="1" id="KW-0472">Membrane</keyword>
<organism evidence="2 3">
    <name type="scientific">Fusarium napiforme</name>
    <dbReference type="NCBI Taxonomy" id="42672"/>
    <lineage>
        <taxon>Eukaryota</taxon>
        <taxon>Fungi</taxon>
        <taxon>Dikarya</taxon>
        <taxon>Ascomycota</taxon>
        <taxon>Pezizomycotina</taxon>
        <taxon>Sordariomycetes</taxon>
        <taxon>Hypocreomycetidae</taxon>
        <taxon>Hypocreales</taxon>
        <taxon>Nectriaceae</taxon>
        <taxon>Fusarium</taxon>
        <taxon>Fusarium fujikuroi species complex</taxon>
    </lineage>
</organism>
<evidence type="ECO:0000313" key="3">
    <source>
        <dbReference type="Proteomes" id="UP000574317"/>
    </source>
</evidence>
<accession>A0A8H5JHR3</accession>
<keyword evidence="3" id="KW-1185">Reference proteome</keyword>
<protein>
    <submittedName>
        <fullName evidence="2">Uncharacterized protein</fullName>
    </submittedName>
</protein>
<feature type="transmembrane region" description="Helical" evidence="1">
    <location>
        <begin position="591"/>
        <end position="612"/>
    </location>
</feature>
<keyword evidence="1" id="KW-1133">Transmembrane helix</keyword>
<dbReference type="EMBL" id="JAAOAO010000250">
    <property type="protein sequence ID" value="KAF5553396.1"/>
    <property type="molecule type" value="Genomic_DNA"/>
</dbReference>
<sequence length="690" mass="75571">MNETSQLELRSLISTTGSHLSLNGSKVQSTVAGESLRRSSPSWFRRVGLAVPLLLIPIAYTILLAMMGYLHGKTQSSFGDTVLEVVSVASTLWPILFAAVLGPLLKSIALFYAERGSTLGSLEFLLTSQTTASALKNILTMGWIGSWAICVIAVWSLSPLGGQAALRSLSHQQNPILTKLPATYYLGNNRSEIYQYCRSGADVFIGASAEQSTISDMRTVLSASFSTQDVLVSHANTSSPHYNDTIADLGGKLEASRRGRRDLWRNVRIPFLELLPTYDANDPHTWISVPEDEIVPYASLIGLPIRGGSFERPGNSTMEVHFPYQTLSCGQAFNGTEWVRSGSMALWSHNTSSSIPLSQQYNGQLEPNMGYLNIWFDFPNTSTLAEHFAASFETEPQSKLQLVMGGLCSNASGNKTEILRLCDISTSYVDMEVACSRATADADLVCQAKRARHTPSYPLKGNLTALNSLIFSRGVLRELSFTGASHHVDESSTVEMYLRDPLGIFQRIFGGYRDGPETADRFGCFAFIQPEVIEQRLSTALNTVIMSTYEVNVLTGGKGLFLEGGGSVNWQNTTATWTEFDKDIYKLSKPWFNTTALSTAVLMICAFVNIVVRQCIKAPDFLDSLAGSTRDSPFIDAPQVGSGKSGSDRLETIKNVKVRISDVNPDEEVGKIALTTDLNGPKLRWERNYA</sequence>
<comment type="caution">
    <text evidence="2">The sequence shown here is derived from an EMBL/GenBank/DDBJ whole genome shotgun (WGS) entry which is preliminary data.</text>
</comment>
<evidence type="ECO:0000313" key="2">
    <source>
        <dbReference type="EMBL" id="KAF5553396.1"/>
    </source>
</evidence>
<name>A0A8H5JHR3_9HYPO</name>
<reference evidence="2 3" key="1">
    <citation type="submission" date="2020-05" db="EMBL/GenBank/DDBJ databases">
        <title>Identification and distribution of gene clusters putatively required for synthesis of sphingolipid metabolism inhibitors in phylogenetically diverse species of the filamentous fungus Fusarium.</title>
        <authorList>
            <person name="Kim H.-S."/>
            <person name="Busman M."/>
            <person name="Brown D.W."/>
            <person name="Divon H."/>
            <person name="Uhlig S."/>
            <person name="Proctor R.H."/>
        </authorList>
    </citation>
    <scope>NUCLEOTIDE SEQUENCE [LARGE SCALE GENOMIC DNA]</scope>
    <source>
        <strain evidence="2 3">NRRL 25196</strain>
    </source>
</reference>
<dbReference type="AlphaFoldDB" id="A0A8H5JHR3"/>
<feature type="transmembrane region" description="Helical" evidence="1">
    <location>
        <begin position="134"/>
        <end position="157"/>
    </location>
</feature>
<proteinExistence type="predicted"/>
<gene>
    <name evidence="2" type="ORF">FNAPI_6760</name>
</gene>
<feature type="transmembrane region" description="Helical" evidence="1">
    <location>
        <begin position="91"/>
        <end position="113"/>
    </location>
</feature>
<feature type="transmembrane region" description="Helical" evidence="1">
    <location>
        <begin position="47"/>
        <end position="71"/>
    </location>
</feature>
<dbReference type="Proteomes" id="UP000574317">
    <property type="component" value="Unassembled WGS sequence"/>
</dbReference>
<keyword evidence="1" id="KW-0812">Transmembrane</keyword>